<evidence type="ECO:0000313" key="4">
    <source>
        <dbReference type="EnsemblMetazoa" id="CJA03068.1"/>
    </source>
</evidence>
<evidence type="ECO:0000256" key="3">
    <source>
        <dbReference type="RuleBase" id="RU003707"/>
    </source>
</evidence>
<keyword evidence="5" id="KW-1185">Reference proteome</keyword>
<evidence type="ECO:0000256" key="1">
    <source>
        <dbReference type="ARBA" id="ARBA00005254"/>
    </source>
</evidence>
<dbReference type="Proteomes" id="UP000005237">
    <property type="component" value="Unassembled WGS sequence"/>
</dbReference>
<dbReference type="CDD" id="cd06558">
    <property type="entry name" value="crotonase-like"/>
    <property type="match status" value="1"/>
</dbReference>
<dbReference type="GO" id="GO:0004300">
    <property type="term" value="F:enoyl-CoA hydratase activity"/>
    <property type="evidence" value="ECO:0007669"/>
    <property type="project" value="UniProtKB-ARBA"/>
</dbReference>
<sequence>MFSQKVLLNFRQMAFRPLAYSTTTNQANEVFLERLSGKDEGITLVTMNRPAKKNSLGKVFMNQFREVIDEIKYDPKTRVVVLKSSCDNVFCSGADLKERKTMTQQEATKFVNGLRESFTDIEKLPQPVIAAIDGFALGGGLELALACDIRVASEKAKLGLVETKWALIPGAGGSQRLYRIIGVAKAKELIFTAEIFNGKEAVALGVVNHVVDSDPVDKSLEIARKIIPRGPIAVKLAKLAINLGSQTDITSALTIEQQCYAQIIPTKDRLEGLAAFAEKRDPVYKGE</sequence>
<accession>A0A8R1HIZ8</accession>
<dbReference type="PROSITE" id="PS00166">
    <property type="entry name" value="ENOYL_COA_HYDRATASE"/>
    <property type="match status" value="1"/>
</dbReference>
<dbReference type="InterPro" id="IPR029045">
    <property type="entry name" value="ClpP/crotonase-like_dom_sf"/>
</dbReference>
<dbReference type="GO" id="GO:0006635">
    <property type="term" value="P:fatty acid beta-oxidation"/>
    <property type="evidence" value="ECO:0007669"/>
    <property type="project" value="TreeGrafter"/>
</dbReference>
<proteinExistence type="inferred from homology"/>
<dbReference type="FunFam" id="3.90.226.10:FF:000009">
    <property type="entry name" value="Carnitinyl-CoA dehydratase"/>
    <property type="match status" value="1"/>
</dbReference>
<protein>
    <submittedName>
        <fullName evidence="4">Uncharacterized protein</fullName>
    </submittedName>
</protein>
<dbReference type="EnsemblMetazoa" id="CJA03068.1">
    <property type="protein sequence ID" value="CJA03068.1"/>
    <property type="gene ID" value="WBGene00122272"/>
</dbReference>
<dbReference type="SUPFAM" id="SSF52096">
    <property type="entry name" value="ClpP/crotonase"/>
    <property type="match status" value="1"/>
</dbReference>
<dbReference type="Gene3D" id="3.90.226.10">
    <property type="entry name" value="2-enoyl-CoA Hydratase, Chain A, domain 1"/>
    <property type="match status" value="1"/>
</dbReference>
<dbReference type="InterPro" id="IPR014748">
    <property type="entry name" value="Enoyl-CoA_hydra_C"/>
</dbReference>
<keyword evidence="2" id="KW-0456">Lyase</keyword>
<dbReference type="Pfam" id="PF00378">
    <property type="entry name" value="ECH_1"/>
    <property type="match status" value="1"/>
</dbReference>
<evidence type="ECO:0000256" key="2">
    <source>
        <dbReference type="ARBA" id="ARBA00023239"/>
    </source>
</evidence>
<dbReference type="PANTHER" id="PTHR11941:SF171">
    <property type="entry name" value="SD19268P"/>
    <property type="match status" value="1"/>
</dbReference>
<organism evidence="4 5">
    <name type="scientific">Caenorhabditis japonica</name>
    <dbReference type="NCBI Taxonomy" id="281687"/>
    <lineage>
        <taxon>Eukaryota</taxon>
        <taxon>Metazoa</taxon>
        <taxon>Ecdysozoa</taxon>
        <taxon>Nematoda</taxon>
        <taxon>Chromadorea</taxon>
        <taxon>Rhabditida</taxon>
        <taxon>Rhabditina</taxon>
        <taxon>Rhabditomorpha</taxon>
        <taxon>Rhabditoidea</taxon>
        <taxon>Rhabditidae</taxon>
        <taxon>Peloderinae</taxon>
        <taxon>Caenorhabditis</taxon>
    </lineage>
</organism>
<dbReference type="GO" id="GO:0005739">
    <property type="term" value="C:mitochondrion"/>
    <property type="evidence" value="ECO:0007669"/>
    <property type="project" value="TreeGrafter"/>
</dbReference>
<reference evidence="5" key="1">
    <citation type="submission" date="2010-08" db="EMBL/GenBank/DDBJ databases">
        <authorList>
            <consortium name="Caenorhabditis japonica Sequencing Consortium"/>
            <person name="Wilson R.K."/>
        </authorList>
    </citation>
    <scope>NUCLEOTIDE SEQUENCE [LARGE SCALE GENOMIC DNA]</scope>
    <source>
        <strain evidence="5">DF5081</strain>
    </source>
</reference>
<name>A0A8R1HIZ8_CAEJA</name>
<dbReference type="PANTHER" id="PTHR11941">
    <property type="entry name" value="ENOYL-COA HYDRATASE-RELATED"/>
    <property type="match status" value="1"/>
</dbReference>
<dbReference type="Gene3D" id="1.10.12.10">
    <property type="entry name" value="Lyase 2-enoyl-coa Hydratase, Chain A, domain 2"/>
    <property type="match status" value="1"/>
</dbReference>
<dbReference type="AlphaFoldDB" id="A0A8R1HIZ8"/>
<dbReference type="FunFam" id="1.10.12.10:FF:000001">
    <property type="entry name" value="Probable enoyl-CoA hydratase, mitochondrial"/>
    <property type="match status" value="1"/>
</dbReference>
<comment type="similarity">
    <text evidence="1 3">Belongs to the enoyl-CoA hydratase/isomerase family.</text>
</comment>
<evidence type="ECO:0000313" key="5">
    <source>
        <dbReference type="Proteomes" id="UP000005237"/>
    </source>
</evidence>
<reference evidence="4" key="2">
    <citation type="submission" date="2022-06" db="UniProtKB">
        <authorList>
            <consortium name="EnsemblMetazoa"/>
        </authorList>
    </citation>
    <scope>IDENTIFICATION</scope>
    <source>
        <strain evidence="4">DF5081</strain>
    </source>
</reference>
<dbReference type="InterPro" id="IPR001753">
    <property type="entry name" value="Enoyl-CoA_hydra/iso"/>
</dbReference>
<dbReference type="InterPro" id="IPR018376">
    <property type="entry name" value="Enoyl-CoA_hyd/isom_CS"/>
</dbReference>